<protein>
    <recommendedName>
        <fullName evidence="4">Pili assembly chaperone</fullName>
    </recommendedName>
</protein>
<dbReference type="RefSeq" id="WP_049604570.1">
    <property type="nucleotide sequence ID" value="NZ_CABHPY010000100.1"/>
</dbReference>
<feature type="transmembrane region" description="Helical" evidence="1">
    <location>
        <begin position="37"/>
        <end position="59"/>
    </location>
</feature>
<keyword evidence="1" id="KW-0812">Transmembrane</keyword>
<keyword evidence="3" id="KW-1185">Reference proteome</keyword>
<reference evidence="2 3" key="1">
    <citation type="submission" date="2015-03" db="EMBL/GenBank/DDBJ databases">
        <authorList>
            <consortium name="Pathogen Informatics"/>
            <person name="Murphy D."/>
        </authorList>
    </citation>
    <scope>NUCLEOTIDE SEQUENCE [LARGE SCALE GENOMIC DNA]</scope>
    <source>
        <strain evidence="2 3">IP08791</strain>
    </source>
</reference>
<gene>
    <name evidence="2" type="ORF">ERS137966_04186</name>
</gene>
<feature type="transmembrane region" description="Helical" evidence="1">
    <location>
        <begin position="7"/>
        <end position="31"/>
    </location>
</feature>
<dbReference type="EMBL" id="CQEH01000038">
    <property type="protein sequence ID" value="CNL80630.1"/>
    <property type="molecule type" value="Genomic_DNA"/>
</dbReference>
<evidence type="ECO:0000256" key="1">
    <source>
        <dbReference type="SAM" id="Phobius"/>
    </source>
</evidence>
<accession>A0ABM9SZ15</accession>
<keyword evidence="1" id="KW-0472">Membrane</keyword>
<organism evidence="2 3">
    <name type="scientific">Yersinia aldovae</name>
    <dbReference type="NCBI Taxonomy" id="29483"/>
    <lineage>
        <taxon>Bacteria</taxon>
        <taxon>Pseudomonadati</taxon>
        <taxon>Pseudomonadota</taxon>
        <taxon>Gammaproteobacteria</taxon>
        <taxon>Enterobacterales</taxon>
        <taxon>Yersiniaceae</taxon>
        <taxon>Yersinia</taxon>
    </lineage>
</organism>
<evidence type="ECO:0000313" key="3">
    <source>
        <dbReference type="Proteomes" id="UP000038647"/>
    </source>
</evidence>
<evidence type="ECO:0008006" key="4">
    <source>
        <dbReference type="Google" id="ProtNLM"/>
    </source>
</evidence>
<comment type="caution">
    <text evidence="2">The sequence shown here is derived from an EMBL/GenBank/DDBJ whole genome shotgun (WGS) entry which is preliminary data.</text>
</comment>
<name>A0ABM9SZ15_YERAL</name>
<keyword evidence="1" id="KW-1133">Transmembrane helix</keyword>
<dbReference type="Proteomes" id="UP000038647">
    <property type="component" value="Unassembled WGS sequence"/>
</dbReference>
<evidence type="ECO:0000313" key="2">
    <source>
        <dbReference type="EMBL" id="CNL80630.1"/>
    </source>
</evidence>
<sequence length="202" mass="22766">MKTSTAVMVFIVAGWLALCGAITASITSFFIAPENLFVLVVLFLSPFLLRPLSCLILLFRKPLFVRKKKSDRIWLHLNPWVSTGQFGIREISQFWFSLIATLKSSLAQSPQPIILSSHLLGSRRIARLRGQFPAEHYRFHAINRAVGRVESAGLQLEILIKEWRWFTPSAQGGIVVIRRRMMNLKKEIPPSGGLVNNGVASR</sequence>
<proteinExistence type="predicted"/>